<dbReference type="Proteomes" id="UP000215633">
    <property type="component" value="Unassembled WGS sequence"/>
</dbReference>
<evidence type="ECO:0000256" key="4">
    <source>
        <dbReference type="ARBA" id="ARBA00022801"/>
    </source>
</evidence>
<dbReference type="InterPro" id="IPR000212">
    <property type="entry name" value="DNA_helicase_UvrD/REP"/>
</dbReference>
<dbReference type="Pfam" id="PF00580">
    <property type="entry name" value="UvrD-helicase"/>
    <property type="match status" value="2"/>
</dbReference>
<name>A0A261VHG2_9BORD</name>
<evidence type="ECO:0000313" key="18">
    <source>
        <dbReference type="EMBL" id="OZI73505.1"/>
    </source>
</evidence>
<dbReference type="PROSITE" id="PS51217">
    <property type="entry name" value="UVRD_HELICASE_CTER"/>
    <property type="match status" value="1"/>
</dbReference>
<dbReference type="GO" id="GO:0043138">
    <property type="term" value="F:3'-5' DNA helicase activity"/>
    <property type="evidence" value="ECO:0007669"/>
    <property type="project" value="UniProtKB-EC"/>
</dbReference>
<evidence type="ECO:0000256" key="2">
    <source>
        <dbReference type="ARBA" id="ARBA00022741"/>
    </source>
</evidence>
<gene>
    <name evidence="18" type="ORF">CAL24_16710</name>
</gene>
<dbReference type="SUPFAM" id="SSF52980">
    <property type="entry name" value="Restriction endonuclease-like"/>
    <property type="match status" value="1"/>
</dbReference>
<dbReference type="InterPro" id="IPR014016">
    <property type="entry name" value="UvrD-like_ATP-bd"/>
</dbReference>
<protein>
    <recommendedName>
        <fullName evidence="12">DNA 3'-5' helicase</fullName>
        <ecNumber evidence="12">5.6.2.4</ecNumber>
    </recommendedName>
    <alternativeName>
        <fullName evidence="13">DNA 3'-5' helicase II</fullName>
    </alternativeName>
</protein>
<dbReference type="GO" id="GO:0005829">
    <property type="term" value="C:cytosol"/>
    <property type="evidence" value="ECO:0007669"/>
    <property type="project" value="TreeGrafter"/>
</dbReference>
<keyword evidence="6" id="KW-0269">Exonuclease</keyword>
<keyword evidence="7 15" id="KW-0067">ATP-binding</keyword>
<dbReference type="Gene3D" id="3.40.50.300">
    <property type="entry name" value="P-loop containing nucleotide triphosphate hydrolases"/>
    <property type="match status" value="4"/>
</dbReference>
<keyword evidence="1" id="KW-0540">Nuclease</keyword>
<evidence type="ECO:0000256" key="7">
    <source>
        <dbReference type="ARBA" id="ARBA00022840"/>
    </source>
</evidence>
<organism evidence="18 19">
    <name type="scientific">Bordetella genomosp. 2</name>
    <dbReference type="NCBI Taxonomy" id="1983456"/>
    <lineage>
        <taxon>Bacteria</taxon>
        <taxon>Pseudomonadati</taxon>
        <taxon>Pseudomonadota</taxon>
        <taxon>Betaproteobacteria</taxon>
        <taxon>Burkholderiales</taxon>
        <taxon>Alcaligenaceae</taxon>
        <taxon>Bordetella</taxon>
    </lineage>
</organism>
<evidence type="ECO:0000256" key="3">
    <source>
        <dbReference type="ARBA" id="ARBA00022763"/>
    </source>
</evidence>
<feature type="domain" description="UvrD-like helicase C-terminal" evidence="17">
    <location>
        <begin position="496"/>
        <end position="798"/>
    </location>
</feature>
<dbReference type="GO" id="GO:0004527">
    <property type="term" value="F:exonuclease activity"/>
    <property type="evidence" value="ECO:0007669"/>
    <property type="project" value="UniProtKB-KW"/>
</dbReference>
<keyword evidence="9" id="KW-0234">DNA repair</keyword>
<dbReference type="PANTHER" id="PTHR11070:SF2">
    <property type="entry name" value="ATP-DEPENDENT DNA HELICASE SRS2"/>
    <property type="match status" value="1"/>
</dbReference>
<dbReference type="AlphaFoldDB" id="A0A261VHG2"/>
<reference evidence="19" key="1">
    <citation type="submission" date="2017-05" db="EMBL/GenBank/DDBJ databases">
        <title>Complete and WGS of Bordetella genogroups.</title>
        <authorList>
            <person name="Spilker T."/>
            <person name="Lipuma J."/>
        </authorList>
    </citation>
    <scope>NUCLEOTIDE SEQUENCE [LARGE SCALE GENOMIC DNA]</scope>
    <source>
        <strain evidence="19">AU8256</strain>
    </source>
</reference>
<dbReference type="PANTHER" id="PTHR11070">
    <property type="entry name" value="UVRD / RECB / PCRA DNA HELICASE FAMILY MEMBER"/>
    <property type="match status" value="1"/>
</dbReference>
<evidence type="ECO:0000256" key="11">
    <source>
        <dbReference type="ARBA" id="ARBA00034617"/>
    </source>
</evidence>
<dbReference type="InterPro" id="IPR038726">
    <property type="entry name" value="PDDEXK_AddAB-type"/>
</dbReference>
<dbReference type="SUPFAM" id="SSF52540">
    <property type="entry name" value="P-loop containing nucleoside triphosphate hydrolases"/>
    <property type="match status" value="1"/>
</dbReference>
<evidence type="ECO:0000256" key="8">
    <source>
        <dbReference type="ARBA" id="ARBA00023125"/>
    </source>
</evidence>
<evidence type="ECO:0000256" key="6">
    <source>
        <dbReference type="ARBA" id="ARBA00022839"/>
    </source>
</evidence>
<dbReference type="Gene3D" id="3.90.320.10">
    <property type="match status" value="1"/>
</dbReference>
<dbReference type="InterPro" id="IPR014017">
    <property type="entry name" value="DNA_helicase_UvrD-like_C"/>
</dbReference>
<proteinExistence type="predicted"/>
<dbReference type="PROSITE" id="PS51198">
    <property type="entry name" value="UVRD_HELICASE_ATP_BIND"/>
    <property type="match status" value="1"/>
</dbReference>
<comment type="catalytic activity">
    <reaction evidence="11">
        <text>Couples ATP hydrolysis with the unwinding of duplex DNA by translocating in the 3'-5' direction.</text>
        <dbReference type="EC" id="5.6.2.4"/>
    </reaction>
</comment>
<evidence type="ECO:0000259" key="17">
    <source>
        <dbReference type="PROSITE" id="PS51217"/>
    </source>
</evidence>
<evidence type="ECO:0000256" key="10">
    <source>
        <dbReference type="ARBA" id="ARBA00023235"/>
    </source>
</evidence>
<evidence type="ECO:0000256" key="14">
    <source>
        <dbReference type="ARBA" id="ARBA00048988"/>
    </source>
</evidence>
<dbReference type="GO" id="GO:0003677">
    <property type="term" value="F:DNA binding"/>
    <property type="evidence" value="ECO:0007669"/>
    <property type="project" value="UniProtKB-KW"/>
</dbReference>
<dbReference type="EC" id="5.6.2.4" evidence="12"/>
<feature type="domain" description="UvrD-like helicase ATP-binding" evidence="16">
    <location>
        <begin position="7"/>
        <end position="484"/>
    </location>
</feature>
<evidence type="ECO:0000256" key="5">
    <source>
        <dbReference type="ARBA" id="ARBA00022806"/>
    </source>
</evidence>
<comment type="caution">
    <text evidence="18">The sequence shown here is derived from an EMBL/GenBank/DDBJ whole genome shotgun (WGS) entry which is preliminary data.</text>
</comment>
<keyword evidence="19" id="KW-1185">Reference proteome</keyword>
<dbReference type="EMBL" id="NEVT01000007">
    <property type="protein sequence ID" value="OZI73505.1"/>
    <property type="molecule type" value="Genomic_DNA"/>
</dbReference>
<sequence>MSGSARQPSDHVARARALDPAASFLVQAPAGSGKTELLTDRILALLATVNRPEEIVAITFTRKAASEMHARVLSKLRDGNGLMPDTDHGRRSWELARAALARNDALGWKLLQHPARLSIRTIDSFCAGLVRGMPWLSELGGMPGIADDAQAHYDAAARATLALADDFEAVRILLAHLDVDTQAAAEAIAAMLGQRDQWLPLLSRGSDRLALQDALAEAIGEDLRALARAMPPGWDDALRWPARMAAAALDAEGLPHALAPLRDWDAPLEPDAAWLDHWKAVRHLLLTATGGLRSARGVNKKLGFPPKCDHKDVFTQWLDAADPKAAWIWMLDAVDKVPPAEFTDAQWRVLGAQLMTLKLAVAQLQLRFAETGEVDFIEIAQRATHALGSADDPGELLLKLDASIRHLLVDEFQDTSLTQIHLLATLTAGWQPGDGRTLFLVGDPMQSIYRFRKAEVGLFLQAAERGVGEIAPDFLQLTDNFRSQAGVVEWVNATFRGLLPARNDAAAGAIAYTDSAAFNPALPGEPVCFHAAFSAEGAAAADAAAEALTVQLVRQALDQRDPDSRHPVAILVRARGHLGQLVRRLTEAGIRCRAVDLVPLAQRPVVSDLVQLVRALSHPADRLAWLSVLRAPWCGLTLDTLHALFGHDLATPVPVLLAEALRAPRAEPEPAAGQTLPLWGSPAAAPCPAERLLPAGEFARLRHAGAILLDAANASGAMPLAAWLEALWRRLGGAALYASPSAAEDAESLFLLIERLAPHGGLDPARLDAALARLFAAPEGGAGDGSVVEIMTMHKSKGLQFDTVILYGLHRAPRADRAPLVSFEQSGERVLFGPVKPRADKEPDPVSRYLGLREKRRAAFETDRLLYVAATRARHRLHLVGNVAVDRATGQPKPPPAASLLGRLWDWLPADQKVPPADWQGEAAADDEGAVQVRGEPLRRLADAAIATLGAALPASGAGFAPAGDAAEHPAWQLETAYDAAIGTLAHAWLARIGQDGLQAWPAEALRAHLPAMQRQLTRAGLPAAQAPEAAQAVLDTLLATLEHERGRWLLSQSGARREWPLIDAAGRVSVIDLALSTEDGWLVVDYKTARPHPGESAAHFAARMRQRHAEQLARYCAQVTALDTRPARAALYFPRAQLWIDL</sequence>
<evidence type="ECO:0000256" key="12">
    <source>
        <dbReference type="ARBA" id="ARBA00034808"/>
    </source>
</evidence>
<dbReference type="InterPro" id="IPR011604">
    <property type="entry name" value="PDDEXK-like_dom_sf"/>
</dbReference>
<evidence type="ECO:0000256" key="15">
    <source>
        <dbReference type="PROSITE-ProRule" id="PRU00560"/>
    </source>
</evidence>
<dbReference type="Pfam" id="PF12705">
    <property type="entry name" value="PDDEXK_1"/>
    <property type="match status" value="1"/>
</dbReference>
<accession>A0A261VHG2</accession>
<keyword evidence="5 15" id="KW-0347">Helicase</keyword>
<feature type="binding site" evidence="15">
    <location>
        <begin position="28"/>
        <end position="35"/>
    </location>
    <ligand>
        <name>ATP</name>
        <dbReference type="ChEBI" id="CHEBI:30616"/>
    </ligand>
</feature>
<evidence type="ECO:0000313" key="19">
    <source>
        <dbReference type="Proteomes" id="UP000215633"/>
    </source>
</evidence>
<dbReference type="InterPro" id="IPR027417">
    <property type="entry name" value="P-loop_NTPase"/>
</dbReference>
<evidence type="ECO:0000256" key="9">
    <source>
        <dbReference type="ARBA" id="ARBA00023204"/>
    </source>
</evidence>
<keyword evidence="10" id="KW-0413">Isomerase</keyword>
<evidence type="ECO:0000256" key="1">
    <source>
        <dbReference type="ARBA" id="ARBA00022722"/>
    </source>
</evidence>
<dbReference type="RefSeq" id="WP_094807312.1">
    <property type="nucleotide sequence ID" value="NZ_NEVT01000007.1"/>
</dbReference>
<dbReference type="InterPro" id="IPR011335">
    <property type="entry name" value="Restrct_endonuc-II-like"/>
</dbReference>
<dbReference type="GO" id="GO:0005524">
    <property type="term" value="F:ATP binding"/>
    <property type="evidence" value="ECO:0007669"/>
    <property type="project" value="UniProtKB-UniRule"/>
</dbReference>
<keyword evidence="2 15" id="KW-0547">Nucleotide-binding</keyword>
<keyword evidence="3" id="KW-0227">DNA damage</keyword>
<evidence type="ECO:0000256" key="13">
    <source>
        <dbReference type="ARBA" id="ARBA00034923"/>
    </source>
</evidence>
<keyword evidence="4 15" id="KW-0378">Hydrolase</keyword>
<comment type="catalytic activity">
    <reaction evidence="14">
        <text>ATP + H2O = ADP + phosphate + H(+)</text>
        <dbReference type="Rhea" id="RHEA:13065"/>
        <dbReference type="ChEBI" id="CHEBI:15377"/>
        <dbReference type="ChEBI" id="CHEBI:15378"/>
        <dbReference type="ChEBI" id="CHEBI:30616"/>
        <dbReference type="ChEBI" id="CHEBI:43474"/>
        <dbReference type="ChEBI" id="CHEBI:456216"/>
        <dbReference type="EC" id="5.6.2.4"/>
    </reaction>
</comment>
<dbReference type="GO" id="GO:0000725">
    <property type="term" value="P:recombinational repair"/>
    <property type="evidence" value="ECO:0007669"/>
    <property type="project" value="TreeGrafter"/>
</dbReference>
<evidence type="ECO:0000259" key="16">
    <source>
        <dbReference type="PROSITE" id="PS51198"/>
    </source>
</evidence>
<dbReference type="GO" id="GO:0033202">
    <property type="term" value="C:DNA helicase complex"/>
    <property type="evidence" value="ECO:0007669"/>
    <property type="project" value="TreeGrafter"/>
</dbReference>
<keyword evidence="8" id="KW-0238">DNA-binding</keyword>
<dbReference type="Pfam" id="PF13361">
    <property type="entry name" value="UvrD_C"/>
    <property type="match status" value="1"/>
</dbReference>